<dbReference type="InterPro" id="IPR002817">
    <property type="entry name" value="ThiC/BzaA/B"/>
</dbReference>
<keyword evidence="3" id="KW-0949">S-adenosyl-L-methionine</keyword>
<dbReference type="EMBL" id="JAGZEE010000008">
    <property type="protein sequence ID" value="MBS5410489.1"/>
    <property type="molecule type" value="Genomic_DNA"/>
</dbReference>
<keyword evidence="4" id="KW-0479">Metal-binding</keyword>
<evidence type="ECO:0000256" key="5">
    <source>
        <dbReference type="ARBA" id="ARBA00022833"/>
    </source>
</evidence>
<evidence type="ECO:0000313" key="10">
    <source>
        <dbReference type="Proteomes" id="UP000782901"/>
    </source>
</evidence>
<dbReference type="GO" id="GO:0005829">
    <property type="term" value="C:cytosol"/>
    <property type="evidence" value="ECO:0007669"/>
    <property type="project" value="TreeGrafter"/>
</dbReference>
<dbReference type="InterPro" id="IPR038521">
    <property type="entry name" value="ThiC/Bza_core_dom"/>
</dbReference>
<comment type="caution">
    <text evidence="9">The sequence shown here is derived from an EMBL/GenBank/DDBJ whole genome shotgun (WGS) entry which is preliminary data.</text>
</comment>
<evidence type="ECO:0000313" key="9">
    <source>
        <dbReference type="EMBL" id="MBS5410489.1"/>
    </source>
</evidence>
<dbReference type="AlphaFoldDB" id="A0A943DQM6"/>
<reference evidence="9" key="1">
    <citation type="submission" date="2021-02" db="EMBL/GenBank/DDBJ databases">
        <title>Infant gut strain persistence is associated with maternal origin, phylogeny, and functional potential including surface adhesion and iron acquisition.</title>
        <authorList>
            <person name="Lou Y.C."/>
        </authorList>
    </citation>
    <scope>NUCLEOTIDE SEQUENCE</scope>
    <source>
        <strain evidence="9">L3_082_243G1_dasL3_082_243G1_maxbin2.maxbin.015s ta_sub</strain>
    </source>
</reference>
<sequence length="388" mass="43312">MNYYIGNIQRKLKKKGVGDYPLIIANIGVSEDYGSFEKELSKAKLAIKAGASIINDNSLIGNVFENYRKFLIKLPVPFATVGINCLAKKIISNDEMIENEFVENIIQQIEMGVDVITLHATIFKEDIDVMNSTSRIISCTSRGGLMLLKYMSENNIQNPFWTHFDDILLCAKKYNATISLCTSFRPASIYDCGLHNELYWIEISRIGRLVEKAKMVDVNIMIEGIGHCPINLIPNIIYETKKICYDAPYRILAVSTDIALGYDHISSAIATAVAIENGADIVTCVTRAEHIGLPSKKEIYESIISTKIAIHSGYIARTNDYSRDFNMAKARMKNGCIGEIDAAIDPLLATISISKHKYYNGKKQCEMCGANCSLDILENISNKKQMKT</sequence>
<dbReference type="GO" id="GO:0051539">
    <property type="term" value="F:4 iron, 4 sulfur cluster binding"/>
    <property type="evidence" value="ECO:0007669"/>
    <property type="project" value="UniProtKB-KW"/>
</dbReference>
<evidence type="ECO:0000256" key="1">
    <source>
        <dbReference type="ARBA" id="ARBA00001966"/>
    </source>
</evidence>
<keyword evidence="6" id="KW-0408">Iron</keyword>
<accession>A0A943DQM6</accession>
<proteinExistence type="predicted"/>
<evidence type="ECO:0000256" key="3">
    <source>
        <dbReference type="ARBA" id="ARBA00022691"/>
    </source>
</evidence>
<keyword evidence="5" id="KW-0862">Zinc</keyword>
<evidence type="ECO:0000256" key="7">
    <source>
        <dbReference type="ARBA" id="ARBA00023014"/>
    </source>
</evidence>
<comment type="cofactor">
    <cofactor evidence="1">
        <name>[4Fe-4S] cluster</name>
        <dbReference type="ChEBI" id="CHEBI:49883"/>
    </cofactor>
</comment>
<keyword evidence="7" id="KW-0411">Iron-sulfur</keyword>
<dbReference type="GO" id="GO:0046872">
    <property type="term" value="F:metal ion binding"/>
    <property type="evidence" value="ECO:0007669"/>
    <property type="project" value="UniProtKB-KW"/>
</dbReference>
<dbReference type="GO" id="GO:0070284">
    <property type="term" value="F:phosphomethylpyrimidine synthase activity"/>
    <property type="evidence" value="ECO:0007669"/>
    <property type="project" value="UniProtKB-EC"/>
</dbReference>
<evidence type="ECO:0000256" key="6">
    <source>
        <dbReference type="ARBA" id="ARBA00023004"/>
    </source>
</evidence>
<organism evidence="9 10">
    <name type="scientific">Bacteroides thetaiotaomicron</name>
    <dbReference type="NCBI Taxonomy" id="818"/>
    <lineage>
        <taxon>Bacteria</taxon>
        <taxon>Pseudomonadati</taxon>
        <taxon>Bacteroidota</taxon>
        <taxon>Bacteroidia</taxon>
        <taxon>Bacteroidales</taxon>
        <taxon>Bacteroidaceae</taxon>
        <taxon>Bacteroides</taxon>
    </lineage>
</organism>
<dbReference type="RefSeq" id="WP_258973261.1">
    <property type="nucleotide sequence ID" value="NZ_JANUON010000003.1"/>
</dbReference>
<keyword evidence="8 9" id="KW-0456">Lyase</keyword>
<keyword evidence="2" id="KW-0004">4Fe-4S</keyword>
<dbReference type="Gene3D" id="3.20.20.540">
    <property type="entry name" value="Radical SAM ThiC family, central domain"/>
    <property type="match status" value="1"/>
</dbReference>
<dbReference type="PANTHER" id="PTHR30557">
    <property type="entry name" value="THIAMINE BIOSYNTHESIS PROTEIN THIC"/>
    <property type="match status" value="1"/>
</dbReference>
<evidence type="ECO:0000256" key="2">
    <source>
        <dbReference type="ARBA" id="ARBA00022485"/>
    </source>
</evidence>
<gene>
    <name evidence="9" type="ORF">KHY35_07195</name>
</gene>
<dbReference type="PANTHER" id="PTHR30557:SF1">
    <property type="entry name" value="PHOSPHOMETHYLPYRIMIDINE SYNTHASE, CHLOROPLASTIC"/>
    <property type="match status" value="1"/>
</dbReference>
<dbReference type="Pfam" id="PF01964">
    <property type="entry name" value="ThiC_Rad_SAM"/>
    <property type="match status" value="1"/>
</dbReference>
<dbReference type="Proteomes" id="UP000782901">
    <property type="component" value="Unassembled WGS sequence"/>
</dbReference>
<evidence type="ECO:0000256" key="4">
    <source>
        <dbReference type="ARBA" id="ARBA00022723"/>
    </source>
</evidence>
<evidence type="ECO:0000256" key="8">
    <source>
        <dbReference type="ARBA" id="ARBA00023239"/>
    </source>
</evidence>
<name>A0A943DQM6_BACT4</name>
<dbReference type="GO" id="GO:0009228">
    <property type="term" value="P:thiamine biosynthetic process"/>
    <property type="evidence" value="ECO:0007669"/>
    <property type="project" value="InterPro"/>
</dbReference>
<protein>
    <submittedName>
        <fullName evidence="9">Phosphomethylpyrimidine synthase ThiC</fullName>
        <ecNumber evidence="9">4.1.99.17</ecNumber>
    </submittedName>
</protein>
<dbReference type="EC" id="4.1.99.17" evidence="9"/>